<dbReference type="AlphaFoldDB" id="A0A072TYZ5"/>
<protein>
    <submittedName>
        <fullName evidence="1 2">Uncharacterized protein</fullName>
    </submittedName>
</protein>
<dbReference type="Proteomes" id="UP000002051">
    <property type="component" value="Chromosome 8"/>
</dbReference>
<evidence type="ECO:0000313" key="2">
    <source>
        <dbReference type="EnsemblPlants" id="KEH18765"/>
    </source>
</evidence>
<reference evidence="1 3" key="1">
    <citation type="journal article" date="2011" name="Nature">
        <title>The Medicago genome provides insight into the evolution of rhizobial symbioses.</title>
        <authorList>
            <person name="Young N.D."/>
            <person name="Debelle F."/>
            <person name="Oldroyd G.E."/>
            <person name="Geurts R."/>
            <person name="Cannon S.B."/>
            <person name="Udvardi M.K."/>
            <person name="Benedito V.A."/>
            <person name="Mayer K.F."/>
            <person name="Gouzy J."/>
            <person name="Schoof H."/>
            <person name="Van de Peer Y."/>
            <person name="Proost S."/>
            <person name="Cook D.R."/>
            <person name="Meyers B.C."/>
            <person name="Spannagl M."/>
            <person name="Cheung F."/>
            <person name="De Mita S."/>
            <person name="Krishnakumar V."/>
            <person name="Gundlach H."/>
            <person name="Zhou S."/>
            <person name="Mudge J."/>
            <person name="Bharti A.K."/>
            <person name="Murray J.D."/>
            <person name="Naoumkina M.A."/>
            <person name="Rosen B."/>
            <person name="Silverstein K.A."/>
            <person name="Tang H."/>
            <person name="Rombauts S."/>
            <person name="Zhao P.X."/>
            <person name="Zhou P."/>
            <person name="Barbe V."/>
            <person name="Bardou P."/>
            <person name="Bechner M."/>
            <person name="Bellec A."/>
            <person name="Berger A."/>
            <person name="Berges H."/>
            <person name="Bidwell S."/>
            <person name="Bisseling T."/>
            <person name="Choisne N."/>
            <person name="Couloux A."/>
            <person name="Denny R."/>
            <person name="Deshpande S."/>
            <person name="Dai X."/>
            <person name="Doyle J.J."/>
            <person name="Dudez A.M."/>
            <person name="Farmer A.D."/>
            <person name="Fouteau S."/>
            <person name="Franken C."/>
            <person name="Gibelin C."/>
            <person name="Gish J."/>
            <person name="Goldstein S."/>
            <person name="Gonzalez A.J."/>
            <person name="Green P.J."/>
            <person name="Hallab A."/>
            <person name="Hartog M."/>
            <person name="Hua A."/>
            <person name="Humphray S.J."/>
            <person name="Jeong D.H."/>
            <person name="Jing Y."/>
            <person name="Jocker A."/>
            <person name="Kenton S.M."/>
            <person name="Kim D.J."/>
            <person name="Klee K."/>
            <person name="Lai H."/>
            <person name="Lang C."/>
            <person name="Lin S."/>
            <person name="Macmil S.L."/>
            <person name="Magdelenat G."/>
            <person name="Matthews L."/>
            <person name="McCorrison J."/>
            <person name="Monaghan E.L."/>
            <person name="Mun J.H."/>
            <person name="Najar F.Z."/>
            <person name="Nicholson C."/>
            <person name="Noirot C."/>
            <person name="O'Bleness M."/>
            <person name="Paule C.R."/>
            <person name="Poulain J."/>
            <person name="Prion F."/>
            <person name="Qin B."/>
            <person name="Qu C."/>
            <person name="Retzel E.F."/>
            <person name="Riddle C."/>
            <person name="Sallet E."/>
            <person name="Samain S."/>
            <person name="Samson N."/>
            <person name="Sanders I."/>
            <person name="Saurat O."/>
            <person name="Scarpelli C."/>
            <person name="Schiex T."/>
            <person name="Segurens B."/>
            <person name="Severin A.J."/>
            <person name="Sherrier D.J."/>
            <person name="Shi R."/>
            <person name="Sims S."/>
            <person name="Singer S.R."/>
            <person name="Sinharoy S."/>
            <person name="Sterck L."/>
            <person name="Viollet A."/>
            <person name="Wang B.B."/>
            <person name="Wang K."/>
            <person name="Wang M."/>
            <person name="Wang X."/>
            <person name="Warfsmann J."/>
            <person name="Weissenbach J."/>
            <person name="White D.D."/>
            <person name="White J.D."/>
            <person name="Wiley G.B."/>
            <person name="Wincker P."/>
            <person name="Xing Y."/>
            <person name="Yang L."/>
            <person name="Yao Z."/>
            <person name="Ying F."/>
            <person name="Zhai J."/>
            <person name="Zhou L."/>
            <person name="Zuber A."/>
            <person name="Denarie J."/>
            <person name="Dixon R.A."/>
            <person name="May G.D."/>
            <person name="Schwartz D.C."/>
            <person name="Rogers J."/>
            <person name="Quetier F."/>
            <person name="Town C.D."/>
            <person name="Roe B.A."/>
        </authorList>
    </citation>
    <scope>NUCLEOTIDE SEQUENCE [LARGE SCALE GENOMIC DNA]</scope>
    <source>
        <strain evidence="1">A17</strain>
        <strain evidence="2 3">cv. Jemalong A17</strain>
    </source>
</reference>
<reference evidence="1 3" key="2">
    <citation type="journal article" date="2014" name="BMC Genomics">
        <title>An improved genome release (version Mt4.0) for the model legume Medicago truncatula.</title>
        <authorList>
            <person name="Tang H."/>
            <person name="Krishnakumar V."/>
            <person name="Bidwell S."/>
            <person name="Rosen B."/>
            <person name="Chan A."/>
            <person name="Zhou S."/>
            <person name="Gentzbittel L."/>
            <person name="Childs K.L."/>
            <person name="Yandell M."/>
            <person name="Gundlach H."/>
            <person name="Mayer K.F."/>
            <person name="Schwartz D.C."/>
            <person name="Town C.D."/>
        </authorList>
    </citation>
    <scope>GENOME REANNOTATION</scope>
    <source>
        <strain evidence="1">A17</strain>
        <strain evidence="2 3">cv. Jemalong A17</strain>
    </source>
</reference>
<accession>A0A072TYZ5</accession>
<gene>
    <name evidence="1" type="ordered locus">MTR_8g028370</name>
</gene>
<dbReference type="EMBL" id="CM001224">
    <property type="protein sequence ID" value="KEH18765.1"/>
    <property type="molecule type" value="Genomic_DNA"/>
</dbReference>
<reference evidence="2" key="3">
    <citation type="submission" date="2015-04" db="UniProtKB">
        <authorList>
            <consortium name="EnsemblPlants"/>
        </authorList>
    </citation>
    <scope>IDENTIFICATION</scope>
    <source>
        <strain evidence="2">cv. Jemalong A17</strain>
    </source>
</reference>
<dbReference type="HOGENOM" id="CLU_1888865_0_0_1"/>
<sequence>MISINPLMLLTPPYKIHPTIMPKSLLIVIKFKKLLTTVRYTWLLNLFIVCSPPCFIGGRYTWHWNNNGRRIHSKKLDRGLANRKKQVERRFKGVHLYLERVDSIHHVLLEKELQNDYNHILFQEEIHWYQKSREQ</sequence>
<name>A0A072TYZ5_MEDTR</name>
<evidence type="ECO:0000313" key="3">
    <source>
        <dbReference type="Proteomes" id="UP000002051"/>
    </source>
</evidence>
<organism evidence="1 3">
    <name type="scientific">Medicago truncatula</name>
    <name type="common">Barrel medic</name>
    <name type="synonym">Medicago tribuloides</name>
    <dbReference type="NCBI Taxonomy" id="3880"/>
    <lineage>
        <taxon>Eukaryota</taxon>
        <taxon>Viridiplantae</taxon>
        <taxon>Streptophyta</taxon>
        <taxon>Embryophyta</taxon>
        <taxon>Tracheophyta</taxon>
        <taxon>Spermatophyta</taxon>
        <taxon>Magnoliopsida</taxon>
        <taxon>eudicotyledons</taxon>
        <taxon>Gunneridae</taxon>
        <taxon>Pentapetalae</taxon>
        <taxon>rosids</taxon>
        <taxon>fabids</taxon>
        <taxon>Fabales</taxon>
        <taxon>Fabaceae</taxon>
        <taxon>Papilionoideae</taxon>
        <taxon>50 kb inversion clade</taxon>
        <taxon>NPAAA clade</taxon>
        <taxon>Hologalegina</taxon>
        <taxon>IRL clade</taxon>
        <taxon>Trifolieae</taxon>
        <taxon>Medicago</taxon>
    </lineage>
</organism>
<proteinExistence type="predicted"/>
<keyword evidence="3" id="KW-1185">Reference proteome</keyword>
<evidence type="ECO:0000313" key="1">
    <source>
        <dbReference type="EMBL" id="KEH18765.1"/>
    </source>
</evidence>
<dbReference type="EnsemblPlants" id="KEH18765">
    <property type="protein sequence ID" value="KEH18765"/>
    <property type="gene ID" value="MTR_8g028370"/>
</dbReference>